<dbReference type="EMBL" id="JBBHJY010000003">
    <property type="protein sequence ID" value="MEJ6009866.1"/>
    <property type="molecule type" value="Genomic_DNA"/>
</dbReference>
<dbReference type="Gene3D" id="3.20.20.100">
    <property type="entry name" value="NADP-dependent oxidoreductase domain"/>
    <property type="match status" value="1"/>
</dbReference>
<reference evidence="3 4" key="1">
    <citation type="submission" date="2024-03" db="EMBL/GenBank/DDBJ databases">
        <authorList>
            <person name="Jo J.-H."/>
        </authorList>
    </citation>
    <scope>NUCLEOTIDE SEQUENCE [LARGE SCALE GENOMIC DNA]</scope>
    <source>
        <strain evidence="3 4">AS3R-12</strain>
    </source>
</reference>
<gene>
    <name evidence="3" type="ORF">WG900_08030</name>
</gene>
<dbReference type="Pfam" id="PF00248">
    <property type="entry name" value="Aldo_ket_red"/>
    <property type="match status" value="1"/>
</dbReference>
<keyword evidence="4" id="KW-1185">Reference proteome</keyword>
<dbReference type="PANTHER" id="PTHR43625:SF40">
    <property type="entry name" value="ALDO-KETO REDUCTASE YAKC [NADP(+)]"/>
    <property type="match status" value="1"/>
</dbReference>
<comment type="caution">
    <text evidence="3">The sequence shown here is derived from an EMBL/GenBank/DDBJ whole genome shotgun (WGS) entry which is preliminary data.</text>
</comment>
<dbReference type="Proteomes" id="UP001379235">
    <property type="component" value="Unassembled WGS sequence"/>
</dbReference>
<evidence type="ECO:0000313" key="4">
    <source>
        <dbReference type="Proteomes" id="UP001379235"/>
    </source>
</evidence>
<dbReference type="InterPro" id="IPR023210">
    <property type="entry name" value="NADP_OxRdtase_dom"/>
</dbReference>
<keyword evidence="1" id="KW-0560">Oxidoreductase</keyword>
<sequence>MKRLLAGRQVNPFGLGCMGLTHGYGVPPAPEDAAKVLEAALDLGVDHFDTANIYGAGRCETLIGNTLAHRRDEFFLASKTGIMFDGPKRGTNCHPDAVLKSLDESLARLKTDHLDLFYLHRFDASVPIADSIGALVRAMEAGKILSYGVSEWSAAHIREAHAVHPVAAVQTEYSLWTRNVEIAVRDTCAELGIALVAFSPLGRGALAEGIRDTSTLLESDIRYSHPRFDADNWPRNLALIDGFNAVARREGVMPAQLALAWVLSRGDNVHVIPGTTNIAHLAENMARQDWQPDAALLDEVGALINQQTVSGPRYPANMQKTIDTEEFT</sequence>
<evidence type="ECO:0000313" key="3">
    <source>
        <dbReference type="EMBL" id="MEJ6009866.1"/>
    </source>
</evidence>
<dbReference type="PANTHER" id="PTHR43625">
    <property type="entry name" value="AFLATOXIN B1 ALDEHYDE REDUCTASE"/>
    <property type="match status" value="1"/>
</dbReference>
<organism evidence="3 4">
    <name type="scientific">Novosphingobium aquae</name>
    <dbReference type="NCBI Taxonomy" id="3133435"/>
    <lineage>
        <taxon>Bacteria</taxon>
        <taxon>Pseudomonadati</taxon>
        <taxon>Pseudomonadota</taxon>
        <taxon>Alphaproteobacteria</taxon>
        <taxon>Sphingomonadales</taxon>
        <taxon>Sphingomonadaceae</taxon>
        <taxon>Novosphingobium</taxon>
    </lineage>
</organism>
<name>A0ABU8S7G7_9SPHN</name>
<dbReference type="SUPFAM" id="SSF51430">
    <property type="entry name" value="NAD(P)-linked oxidoreductase"/>
    <property type="match status" value="1"/>
</dbReference>
<protein>
    <submittedName>
        <fullName evidence="3">Aldo/keto reductase</fullName>
    </submittedName>
</protein>
<dbReference type="RefSeq" id="WP_339966179.1">
    <property type="nucleotide sequence ID" value="NZ_JBBHJY010000003.1"/>
</dbReference>
<evidence type="ECO:0000259" key="2">
    <source>
        <dbReference type="Pfam" id="PF00248"/>
    </source>
</evidence>
<evidence type="ECO:0000256" key="1">
    <source>
        <dbReference type="ARBA" id="ARBA00023002"/>
    </source>
</evidence>
<dbReference type="InterPro" id="IPR050791">
    <property type="entry name" value="Aldo-Keto_reductase"/>
</dbReference>
<feature type="domain" description="NADP-dependent oxidoreductase" evidence="2">
    <location>
        <begin position="14"/>
        <end position="286"/>
    </location>
</feature>
<accession>A0ABU8S7G7</accession>
<proteinExistence type="predicted"/>
<dbReference type="InterPro" id="IPR036812">
    <property type="entry name" value="NAD(P)_OxRdtase_dom_sf"/>
</dbReference>